<feature type="non-terminal residue" evidence="3">
    <location>
        <position position="1"/>
    </location>
</feature>
<evidence type="ECO:0000313" key="3">
    <source>
        <dbReference type="EMBL" id="CAJ0584674.1"/>
    </source>
</evidence>
<keyword evidence="2" id="KW-1133">Transmembrane helix</keyword>
<keyword evidence="4" id="KW-1185">Reference proteome</keyword>
<keyword evidence="2" id="KW-0472">Membrane</keyword>
<feature type="transmembrane region" description="Helical" evidence="2">
    <location>
        <begin position="67"/>
        <end position="89"/>
    </location>
</feature>
<protein>
    <submittedName>
        <fullName evidence="3">Uncharacterized protein</fullName>
    </submittedName>
</protein>
<dbReference type="Proteomes" id="UP001177023">
    <property type="component" value="Unassembled WGS sequence"/>
</dbReference>
<evidence type="ECO:0000313" key="4">
    <source>
        <dbReference type="Proteomes" id="UP001177023"/>
    </source>
</evidence>
<proteinExistence type="predicted"/>
<organism evidence="3 4">
    <name type="scientific">Mesorhabditis spiculigera</name>
    <dbReference type="NCBI Taxonomy" id="96644"/>
    <lineage>
        <taxon>Eukaryota</taxon>
        <taxon>Metazoa</taxon>
        <taxon>Ecdysozoa</taxon>
        <taxon>Nematoda</taxon>
        <taxon>Chromadorea</taxon>
        <taxon>Rhabditida</taxon>
        <taxon>Rhabditina</taxon>
        <taxon>Rhabditomorpha</taxon>
        <taxon>Rhabditoidea</taxon>
        <taxon>Rhabditidae</taxon>
        <taxon>Mesorhabditinae</taxon>
        <taxon>Mesorhabditis</taxon>
    </lineage>
</organism>
<evidence type="ECO:0000256" key="2">
    <source>
        <dbReference type="SAM" id="Phobius"/>
    </source>
</evidence>
<feature type="region of interest" description="Disordered" evidence="1">
    <location>
        <begin position="1"/>
        <end position="39"/>
    </location>
</feature>
<accession>A0AA36GB61</accession>
<feature type="region of interest" description="Disordered" evidence="1">
    <location>
        <begin position="150"/>
        <end position="172"/>
    </location>
</feature>
<comment type="caution">
    <text evidence="3">The sequence shown here is derived from an EMBL/GenBank/DDBJ whole genome shotgun (WGS) entry which is preliminary data.</text>
</comment>
<dbReference type="AlphaFoldDB" id="A0AA36GB61"/>
<keyword evidence="2" id="KW-0812">Transmembrane</keyword>
<name>A0AA36GB61_9BILA</name>
<sequence>MSEMTTTPGITPSTTTTTTTTVTDDPLSSTTTTFSPSPTTVTTTIVTTTITTGEPTAAPDIHQGTSWGWIVFGVLLLIIALAAVAAVLWRRYYMKNNKKTYTPNAGEDNAAFRRESATPKVNYSVADDEVKAFTTSELRVDMFQPQDTFENGYNGASDHHNPTNSYEATSHL</sequence>
<gene>
    <name evidence="3" type="ORF">MSPICULIGERA_LOCUS22719</name>
</gene>
<evidence type="ECO:0000256" key="1">
    <source>
        <dbReference type="SAM" id="MobiDB-lite"/>
    </source>
</evidence>
<dbReference type="EMBL" id="CATQJA010002699">
    <property type="protein sequence ID" value="CAJ0584674.1"/>
    <property type="molecule type" value="Genomic_DNA"/>
</dbReference>
<feature type="compositionally biased region" description="Polar residues" evidence="1">
    <location>
        <begin position="162"/>
        <end position="172"/>
    </location>
</feature>
<reference evidence="3" key="1">
    <citation type="submission" date="2023-06" db="EMBL/GenBank/DDBJ databases">
        <authorList>
            <person name="Delattre M."/>
        </authorList>
    </citation>
    <scope>NUCLEOTIDE SEQUENCE</scope>
    <source>
        <strain evidence="3">AF72</strain>
    </source>
</reference>